<evidence type="ECO:0000313" key="12">
    <source>
        <dbReference type="Proteomes" id="UP000528824"/>
    </source>
</evidence>
<evidence type="ECO:0000256" key="9">
    <source>
        <dbReference type="ARBA" id="ARBA00048173"/>
    </source>
</evidence>
<dbReference type="InterPro" id="IPR000477">
    <property type="entry name" value="RT_dom"/>
</dbReference>
<dbReference type="InterPro" id="IPR051083">
    <property type="entry name" value="GrpII_Intron_Splice-Mob/Def"/>
</dbReference>
<reference evidence="11 12" key="1">
    <citation type="submission" date="2020-08" db="EMBL/GenBank/DDBJ databases">
        <title>Genomic Encyclopedia of Type Strains, Phase IV (KMG-V): Genome sequencing to study the core and pangenomes of soil and plant-associated prokaryotes.</title>
        <authorList>
            <person name="Whitman W."/>
        </authorList>
    </citation>
    <scope>NUCLEOTIDE SEQUENCE [LARGE SCALE GENOMIC DNA]</scope>
    <source>
        <strain evidence="11 12">SEMIA 4034</strain>
    </source>
</reference>
<evidence type="ECO:0000256" key="2">
    <source>
        <dbReference type="ARBA" id="ARBA00022679"/>
    </source>
</evidence>
<proteinExistence type="inferred from homology"/>
<dbReference type="PANTHER" id="PTHR34047">
    <property type="entry name" value="NUCLEAR INTRON MATURASE 1, MITOCHONDRIAL-RELATED"/>
    <property type="match status" value="1"/>
</dbReference>
<evidence type="ECO:0000256" key="4">
    <source>
        <dbReference type="ARBA" id="ARBA00022723"/>
    </source>
</evidence>
<dbReference type="GO" id="GO:0046872">
    <property type="term" value="F:metal ion binding"/>
    <property type="evidence" value="ECO:0007669"/>
    <property type="project" value="UniProtKB-KW"/>
</dbReference>
<comment type="caution">
    <text evidence="11">The sequence shown here is derived from an EMBL/GenBank/DDBJ whole genome shotgun (WGS) entry which is preliminary data.</text>
</comment>
<dbReference type="EMBL" id="JACHBC010000015">
    <property type="protein sequence ID" value="MBB5563899.1"/>
    <property type="molecule type" value="Genomic_DNA"/>
</dbReference>
<keyword evidence="7" id="KW-0051">Antiviral defense</keyword>
<dbReference type="PANTHER" id="PTHR34047:SF7">
    <property type="entry name" value="RNA-DIRECTED DNA POLYMERASE"/>
    <property type="match status" value="1"/>
</dbReference>
<dbReference type="PROSITE" id="PS50878">
    <property type="entry name" value="RT_POL"/>
    <property type="match status" value="1"/>
</dbReference>
<dbReference type="InterPro" id="IPR000123">
    <property type="entry name" value="Reverse_transcriptase_msDNA"/>
</dbReference>
<keyword evidence="12" id="KW-1185">Reference proteome</keyword>
<keyword evidence="5" id="KW-0460">Magnesium</keyword>
<evidence type="ECO:0000256" key="8">
    <source>
        <dbReference type="ARBA" id="ARBA00034120"/>
    </source>
</evidence>
<dbReference type="GO" id="GO:0003723">
    <property type="term" value="F:RNA binding"/>
    <property type="evidence" value="ECO:0007669"/>
    <property type="project" value="InterPro"/>
</dbReference>
<dbReference type="Proteomes" id="UP000528824">
    <property type="component" value="Unassembled WGS sequence"/>
</dbReference>
<organism evidence="11 12">
    <name type="scientific">Rhizobium lentis</name>
    <dbReference type="NCBI Taxonomy" id="1138194"/>
    <lineage>
        <taxon>Bacteria</taxon>
        <taxon>Pseudomonadati</taxon>
        <taxon>Pseudomonadota</taxon>
        <taxon>Alphaproteobacteria</taxon>
        <taxon>Hyphomicrobiales</taxon>
        <taxon>Rhizobiaceae</taxon>
        <taxon>Rhizobium/Agrobacterium group</taxon>
        <taxon>Rhizobium</taxon>
    </lineage>
</organism>
<dbReference type="PRINTS" id="PR00866">
    <property type="entry name" value="RNADNAPOLMS"/>
</dbReference>
<comment type="catalytic activity">
    <reaction evidence="9">
        <text>DNA(n) + a 2'-deoxyribonucleoside 5'-triphosphate = DNA(n+1) + diphosphate</text>
        <dbReference type="Rhea" id="RHEA:22508"/>
        <dbReference type="Rhea" id="RHEA-COMP:17339"/>
        <dbReference type="Rhea" id="RHEA-COMP:17340"/>
        <dbReference type="ChEBI" id="CHEBI:33019"/>
        <dbReference type="ChEBI" id="CHEBI:61560"/>
        <dbReference type="ChEBI" id="CHEBI:173112"/>
        <dbReference type="EC" id="2.7.7.49"/>
    </reaction>
</comment>
<protein>
    <recommendedName>
        <fullName evidence="1">RNA-directed DNA polymerase</fullName>
        <ecNumber evidence="1">2.7.7.49</ecNumber>
    </recommendedName>
</protein>
<keyword evidence="2" id="KW-0808">Transferase</keyword>
<dbReference type="CDD" id="cd03487">
    <property type="entry name" value="RT_Bac_retron_II"/>
    <property type="match status" value="1"/>
</dbReference>
<keyword evidence="3" id="KW-0548">Nucleotidyltransferase</keyword>
<accession>A0A7W8XJD9</accession>
<dbReference type="EC" id="2.7.7.49" evidence="1"/>
<evidence type="ECO:0000256" key="7">
    <source>
        <dbReference type="ARBA" id="ARBA00023118"/>
    </source>
</evidence>
<evidence type="ECO:0000256" key="6">
    <source>
        <dbReference type="ARBA" id="ARBA00022918"/>
    </source>
</evidence>
<dbReference type="InterPro" id="IPR043502">
    <property type="entry name" value="DNA/RNA_pol_sf"/>
</dbReference>
<keyword evidence="4" id="KW-0479">Metal-binding</keyword>
<sequence>MAWNSQRFVRAGELAGVDADILNNAVIIAEQTLRVQSSGPPILTLGHLAHLSGQSVKYLRSLVSREGEDPYRQFTIRKRPVPNQSPRLRFIAVPEPQLMSLLRWILSEILEKAPCHPASSAFAPESKLFNAAFKHRGAQWLIKVDVRDFFESITEIDVYRVFLERGYQPLTALELARICTRLRDVHREKGSIATRNRRSSMRTPNGIGEYNSRIMGTLAQGAPTSPMLANLAVRALDEKLQGVSEKFGVRYTRYADDIILSTTDKTFGRQRSIQLVGEIYAALGLYGLAPNTSKTLIVPPGARKVVLGLLVDGSKPKLTREFRAKMRMHLHFLLHEGVGPRAHAANRGFSSVEGLRQHLLGLIAFAGQVDLPYALRYKNLFRSIDLERRRHLTSSQSESPLRLGWKHLLEPAGATLGSIRRSHPT</sequence>
<dbReference type="SUPFAM" id="SSF56672">
    <property type="entry name" value="DNA/RNA polymerases"/>
    <property type="match status" value="1"/>
</dbReference>
<dbReference type="AlphaFoldDB" id="A0A7W8XJD9"/>
<evidence type="ECO:0000313" key="11">
    <source>
        <dbReference type="EMBL" id="MBB5563899.1"/>
    </source>
</evidence>
<evidence type="ECO:0000259" key="10">
    <source>
        <dbReference type="PROSITE" id="PS50878"/>
    </source>
</evidence>
<keyword evidence="6" id="KW-0695">RNA-directed DNA polymerase</keyword>
<dbReference type="Pfam" id="PF00078">
    <property type="entry name" value="RVT_1"/>
    <property type="match status" value="1"/>
</dbReference>
<dbReference type="RefSeq" id="WP_409527279.1">
    <property type="nucleotide sequence ID" value="NZ_JACHBB010000014.1"/>
</dbReference>
<evidence type="ECO:0000256" key="5">
    <source>
        <dbReference type="ARBA" id="ARBA00022842"/>
    </source>
</evidence>
<comment type="similarity">
    <text evidence="8">Belongs to the bacterial reverse transcriptase family.</text>
</comment>
<dbReference type="GO" id="GO:0051607">
    <property type="term" value="P:defense response to virus"/>
    <property type="evidence" value="ECO:0007669"/>
    <property type="project" value="UniProtKB-KW"/>
</dbReference>
<gene>
    <name evidence="11" type="ORF">GGI59_005601</name>
</gene>
<evidence type="ECO:0000256" key="3">
    <source>
        <dbReference type="ARBA" id="ARBA00022695"/>
    </source>
</evidence>
<name>A0A7W8XJD9_9HYPH</name>
<feature type="domain" description="Reverse transcriptase" evidence="10">
    <location>
        <begin position="60"/>
        <end position="311"/>
    </location>
</feature>
<evidence type="ECO:0000256" key="1">
    <source>
        <dbReference type="ARBA" id="ARBA00012493"/>
    </source>
</evidence>
<dbReference type="GO" id="GO:0003964">
    <property type="term" value="F:RNA-directed DNA polymerase activity"/>
    <property type="evidence" value="ECO:0007669"/>
    <property type="project" value="UniProtKB-KW"/>
</dbReference>